<dbReference type="Pfam" id="PF04015">
    <property type="entry name" value="DUF362"/>
    <property type="match status" value="1"/>
</dbReference>
<evidence type="ECO:0000313" key="2">
    <source>
        <dbReference type="EMBL" id="AJF08028.1"/>
    </source>
</evidence>
<feature type="domain" description="DUF362" evidence="1">
    <location>
        <begin position="73"/>
        <end position="271"/>
    </location>
</feature>
<reference evidence="2 3" key="1">
    <citation type="journal article" date="2015" name="Genome Announc.">
        <title>Genomes of Geoalkalibacter ferrihydriticus Z-0531T and Geoalkalibacter subterraneus Red1T, Two Haloalkaliphilic Metal-Reducing Deltaproteobacteria.</title>
        <authorList>
            <person name="Badalamenti J.P."/>
            <person name="Krajmalnik-Brown R."/>
            <person name="Torres C.I."/>
            <person name="Bond D.R."/>
        </authorList>
    </citation>
    <scope>NUCLEOTIDE SEQUENCE [LARGE SCALE GENOMIC DNA]</scope>
    <source>
        <strain evidence="2 3">Red1</strain>
    </source>
</reference>
<protein>
    <submittedName>
        <fullName evidence="2">Cytoplasmic protein</fullName>
    </submittedName>
</protein>
<proteinExistence type="predicted"/>
<name>A0A0B5FKY7_9BACT</name>
<evidence type="ECO:0000259" key="1">
    <source>
        <dbReference type="Pfam" id="PF04015"/>
    </source>
</evidence>
<dbReference type="KEGG" id="gsb:GSUB_11770"/>
<organism evidence="2 3">
    <name type="scientific">Geoalkalibacter subterraneus</name>
    <dbReference type="NCBI Taxonomy" id="483547"/>
    <lineage>
        <taxon>Bacteria</taxon>
        <taxon>Pseudomonadati</taxon>
        <taxon>Thermodesulfobacteriota</taxon>
        <taxon>Desulfuromonadia</taxon>
        <taxon>Desulfuromonadales</taxon>
        <taxon>Geoalkalibacteraceae</taxon>
        <taxon>Geoalkalibacter</taxon>
    </lineage>
</organism>
<dbReference type="HOGENOM" id="CLU_044970_0_0_7"/>
<gene>
    <name evidence="2" type="ORF">GSUB_11770</name>
</gene>
<dbReference type="InterPro" id="IPR007160">
    <property type="entry name" value="DUF362"/>
</dbReference>
<dbReference type="Proteomes" id="UP000035036">
    <property type="component" value="Chromosome"/>
</dbReference>
<keyword evidence="3" id="KW-1185">Reference proteome</keyword>
<evidence type="ECO:0000313" key="3">
    <source>
        <dbReference type="Proteomes" id="UP000035036"/>
    </source>
</evidence>
<dbReference type="STRING" id="483547.GSUB_11770"/>
<dbReference type="EMBL" id="CP010311">
    <property type="protein sequence ID" value="AJF08028.1"/>
    <property type="molecule type" value="Genomic_DNA"/>
</dbReference>
<dbReference type="AlphaFoldDB" id="A0A0B5FKY7"/>
<sequence length="303" mass="33165">MDRRAFIRNTLRCAFAGAAFGALPLLDISALASPVQGKVRLARRQSSDIEELVSQTLSALGGMESFVRPGETVVIKPNIGWDRTPETAANTHPLVVRALIEHCLEAGAKSVDLFDRSCNDPRRCYVSSGIEEMVRGLKSDRVRISHMDRRAYREIAIRSGVELQRWPFYQPALDADRYINVPVAKHHGLSTLTLGLKNTMGVIGGNRGVLHRSLPEALADINTVVHSDLTVIDATRILVANGPQGGRLEDVREARTLIASPDIVAADSEATRLFDLEPHDLPMITVAARRGLGVMDPARVEQV</sequence>
<accession>A0A0B5FKY7</accession>